<dbReference type="RefSeq" id="WP_149851170.1">
    <property type="nucleotide sequence ID" value="NZ_VUOB01000036.1"/>
</dbReference>
<protein>
    <submittedName>
        <fullName evidence="1">Uncharacterized protein</fullName>
    </submittedName>
</protein>
<evidence type="ECO:0000313" key="1">
    <source>
        <dbReference type="EMBL" id="KAA2260446.1"/>
    </source>
</evidence>
<dbReference type="AlphaFoldDB" id="A0A5B2XB29"/>
<evidence type="ECO:0000313" key="2">
    <source>
        <dbReference type="Proteomes" id="UP000323454"/>
    </source>
</evidence>
<accession>A0A5B2XB29</accession>
<dbReference type="EMBL" id="VUOB01000036">
    <property type="protein sequence ID" value="KAA2260446.1"/>
    <property type="molecule type" value="Genomic_DNA"/>
</dbReference>
<gene>
    <name evidence="1" type="ORF">F0L68_20130</name>
</gene>
<proteinExistence type="predicted"/>
<organism evidence="1 2">
    <name type="scientific">Solihabitans fulvus</name>
    <dbReference type="NCBI Taxonomy" id="1892852"/>
    <lineage>
        <taxon>Bacteria</taxon>
        <taxon>Bacillati</taxon>
        <taxon>Actinomycetota</taxon>
        <taxon>Actinomycetes</taxon>
        <taxon>Pseudonocardiales</taxon>
        <taxon>Pseudonocardiaceae</taxon>
        <taxon>Solihabitans</taxon>
    </lineage>
</organism>
<reference evidence="1 2" key="1">
    <citation type="submission" date="2019-09" db="EMBL/GenBank/DDBJ databases">
        <title>Goodfellowia gen. nov., a new genus of the Pseudonocardineae related to Actinoalloteichus, containing Goodfellowia coeruleoviolacea gen. nov., comb. nov. gen. nov., comb. nov.</title>
        <authorList>
            <person name="Labeda D."/>
        </authorList>
    </citation>
    <scope>NUCLEOTIDE SEQUENCE [LARGE SCALE GENOMIC DNA]</scope>
    <source>
        <strain evidence="1 2">AN110305</strain>
    </source>
</reference>
<name>A0A5B2XB29_9PSEU</name>
<reference evidence="1 2" key="2">
    <citation type="submission" date="2019-09" db="EMBL/GenBank/DDBJ databases">
        <authorList>
            <person name="Jin C."/>
        </authorList>
    </citation>
    <scope>NUCLEOTIDE SEQUENCE [LARGE SCALE GENOMIC DNA]</scope>
    <source>
        <strain evidence="1 2">AN110305</strain>
    </source>
</reference>
<dbReference type="Proteomes" id="UP000323454">
    <property type="component" value="Unassembled WGS sequence"/>
</dbReference>
<comment type="caution">
    <text evidence="1">The sequence shown here is derived from an EMBL/GenBank/DDBJ whole genome shotgun (WGS) entry which is preliminary data.</text>
</comment>
<dbReference type="OrthoDB" id="3623124at2"/>
<sequence>MVDSNLLGYWSSLPLDGGGSMETDDIAFRADGTGWTEWSRLGGPFLVTRFRWRTTDVGRLEIRTQLRLSGSWRIDGPAVAYEVAERETDETLLRLAYAIGPAEGAYGAEVTLLEFDEPIARGTIGSQYALTERDIGAEGDPTADTDAA</sequence>
<keyword evidence="2" id="KW-1185">Reference proteome</keyword>